<evidence type="ECO:0000259" key="1">
    <source>
        <dbReference type="Pfam" id="PF20172"/>
    </source>
</evidence>
<gene>
    <name evidence="2" type="ORF">BKE38_19575</name>
</gene>
<dbReference type="Pfam" id="PF20172">
    <property type="entry name" value="DUF6538"/>
    <property type="match status" value="1"/>
</dbReference>
<sequence length="180" mass="20708">MAINLQLRGAVYRFRRRVPDSLVERIGRKEIIRSLETSSRAEAGLRARVAWLATERVFGMVRANKSLERAQIDELLRRLTDEAVQNSPTRAELSRDFERLEPRYVDLLFGDEGRRAILSHPGKEQDLILEHLERLLDGAEIAVLKEATETAQTEARVHEIRRRWLSANGGICIGWPWLPC</sequence>
<keyword evidence="3" id="KW-1185">Reference proteome</keyword>
<reference evidence="2 3" key="1">
    <citation type="submission" date="2016-10" db="EMBL/GenBank/DDBJ databases">
        <title>Draft Genome sequence of Roseomonas sp. strain M3.</title>
        <authorList>
            <person name="Subhash Y."/>
            <person name="Lee S."/>
        </authorList>
    </citation>
    <scope>NUCLEOTIDE SEQUENCE [LARGE SCALE GENOMIC DNA]</scope>
    <source>
        <strain evidence="2 3">M3</strain>
    </source>
</reference>
<name>A0A1V2GY49_9PROT</name>
<evidence type="ECO:0000313" key="2">
    <source>
        <dbReference type="EMBL" id="ONG50074.1"/>
    </source>
</evidence>
<proteinExistence type="predicted"/>
<dbReference type="RefSeq" id="WP_076958992.1">
    <property type="nucleotide sequence ID" value="NZ_MLCO01000207.1"/>
</dbReference>
<dbReference type="EMBL" id="MLCO01000207">
    <property type="protein sequence ID" value="ONG50074.1"/>
    <property type="molecule type" value="Genomic_DNA"/>
</dbReference>
<dbReference type="OrthoDB" id="9784724at2"/>
<dbReference type="InterPro" id="IPR046668">
    <property type="entry name" value="DUF6538"/>
</dbReference>
<organism evidence="2 3">
    <name type="scientific">Teichococcus deserti</name>
    <dbReference type="NCBI Taxonomy" id="1817963"/>
    <lineage>
        <taxon>Bacteria</taxon>
        <taxon>Pseudomonadati</taxon>
        <taxon>Pseudomonadota</taxon>
        <taxon>Alphaproteobacteria</taxon>
        <taxon>Acetobacterales</taxon>
        <taxon>Roseomonadaceae</taxon>
        <taxon>Roseomonas</taxon>
    </lineage>
</organism>
<feature type="domain" description="DUF6538" evidence="1">
    <location>
        <begin position="4"/>
        <end position="62"/>
    </location>
</feature>
<accession>A0A1V2GY49</accession>
<dbReference type="AlphaFoldDB" id="A0A1V2GY49"/>
<dbReference type="Proteomes" id="UP000188879">
    <property type="component" value="Unassembled WGS sequence"/>
</dbReference>
<protein>
    <recommendedName>
        <fullName evidence="1">DUF6538 domain-containing protein</fullName>
    </recommendedName>
</protein>
<comment type="caution">
    <text evidence="2">The sequence shown here is derived from an EMBL/GenBank/DDBJ whole genome shotgun (WGS) entry which is preliminary data.</text>
</comment>
<evidence type="ECO:0000313" key="3">
    <source>
        <dbReference type="Proteomes" id="UP000188879"/>
    </source>
</evidence>